<keyword evidence="1" id="KW-1133">Transmembrane helix</keyword>
<proteinExistence type="predicted"/>
<dbReference type="EMBL" id="REGN01011847">
    <property type="protein sequence ID" value="RMZ96848.1"/>
    <property type="molecule type" value="Genomic_DNA"/>
</dbReference>
<organism evidence="2 3">
    <name type="scientific">Brachionus plicatilis</name>
    <name type="common">Marine rotifer</name>
    <name type="synonym">Brachionus muelleri</name>
    <dbReference type="NCBI Taxonomy" id="10195"/>
    <lineage>
        <taxon>Eukaryota</taxon>
        <taxon>Metazoa</taxon>
        <taxon>Spiralia</taxon>
        <taxon>Gnathifera</taxon>
        <taxon>Rotifera</taxon>
        <taxon>Eurotatoria</taxon>
        <taxon>Monogononta</taxon>
        <taxon>Pseudotrocha</taxon>
        <taxon>Ploima</taxon>
        <taxon>Brachionidae</taxon>
        <taxon>Brachionus</taxon>
    </lineage>
</organism>
<reference evidence="2 3" key="1">
    <citation type="journal article" date="2018" name="Sci. Rep.">
        <title>Genomic signatures of local adaptation to the degree of environmental predictability in rotifers.</title>
        <authorList>
            <person name="Franch-Gras L."/>
            <person name="Hahn C."/>
            <person name="Garcia-Roger E.M."/>
            <person name="Carmona M.J."/>
            <person name="Serra M."/>
            <person name="Gomez A."/>
        </authorList>
    </citation>
    <scope>NUCLEOTIDE SEQUENCE [LARGE SCALE GENOMIC DNA]</scope>
    <source>
        <strain evidence="2">HYR1</strain>
    </source>
</reference>
<evidence type="ECO:0000313" key="3">
    <source>
        <dbReference type="Proteomes" id="UP000276133"/>
    </source>
</evidence>
<evidence type="ECO:0000313" key="2">
    <source>
        <dbReference type="EMBL" id="RMZ96848.1"/>
    </source>
</evidence>
<dbReference type="AlphaFoldDB" id="A0A3M7PCS8"/>
<feature type="transmembrane region" description="Helical" evidence="1">
    <location>
        <begin position="44"/>
        <end position="64"/>
    </location>
</feature>
<name>A0A3M7PCS8_BRAPC</name>
<keyword evidence="1" id="KW-0472">Membrane</keyword>
<sequence length="71" mass="8478">MDLSPSSQPRKIEELIKLLILFFKKYNYLQTSLRQKQEKQIQFLILYSILLFLLQKSLGLPGYVNIWSNNM</sequence>
<dbReference type="Proteomes" id="UP000276133">
    <property type="component" value="Unassembled WGS sequence"/>
</dbReference>
<keyword evidence="1" id="KW-0812">Transmembrane</keyword>
<comment type="caution">
    <text evidence="2">The sequence shown here is derived from an EMBL/GenBank/DDBJ whole genome shotgun (WGS) entry which is preliminary data.</text>
</comment>
<protein>
    <submittedName>
        <fullName evidence="2">Uncharacterized protein</fullName>
    </submittedName>
</protein>
<gene>
    <name evidence="2" type="ORF">BpHYR1_033047</name>
</gene>
<accession>A0A3M7PCS8</accession>
<evidence type="ECO:0000256" key="1">
    <source>
        <dbReference type="SAM" id="Phobius"/>
    </source>
</evidence>
<keyword evidence="3" id="KW-1185">Reference proteome</keyword>